<feature type="transmembrane region" description="Helical" evidence="8">
    <location>
        <begin position="233"/>
        <end position="256"/>
    </location>
</feature>
<keyword evidence="8" id="KW-0029">Amino-acid transport</keyword>
<dbReference type="EMBL" id="FMWP01000018">
    <property type="protein sequence ID" value="SCZ92323.1"/>
    <property type="molecule type" value="Genomic_DNA"/>
</dbReference>
<dbReference type="GO" id="GO:0006865">
    <property type="term" value="P:amino acid transport"/>
    <property type="evidence" value="ECO:0007669"/>
    <property type="project" value="UniProtKB-KW"/>
</dbReference>
<feature type="transmembrane region" description="Helical" evidence="8">
    <location>
        <begin position="299"/>
        <end position="322"/>
    </location>
</feature>
<feature type="transmembrane region" description="Helical" evidence="8">
    <location>
        <begin position="557"/>
        <end position="576"/>
    </location>
</feature>
<dbReference type="GO" id="GO:0005774">
    <property type="term" value="C:vacuolar membrane"/>
    <property type="evidence" value="ECO:0007669"/>
    <property type="project" value="UniProtKB-SubCell"/>
</dbReference>
<dbReference type="InterPro" id="IPR050495">
    <property type="entry name" value="ATG22/LtaA_families"/>
</dbReference>
<feature type="transmembrane region" description="Helical" evidence="8">
    <location>
        <begin position="428"/>
        <end position="449"/>
    </location>
</feature>
<feature type="transmembrane region" description="Helical" evidence="8">
    <location>
        <begin position="492"/>
        <end position="512"/>
    </location>
</feature>
<gene>
    <name evidence="10" type="ORF">BZ3500_MVSOF-1268-A1-R1_CHR5-2G07783</name>
</gene>
<comment type="similarity">
    <text evidence="2 8">Belongs to the ATG22 family.</text>
</comment>
<feature type="transmembrane region" description="Helical" evidence="8">
    <location>
        <begin position="524"/>
        <end position="545"/>
    </location>
</feature>
<evidence type="ECO:0000256" key="2">
    <source>
        <dbReference type="ARBA" id="ARBA00006978"/>
    </source>
</evidence>
<dbReference type="InterPro" id="IPR036259">
    <property type="entry name" value="MFS_trans_sf"/>
</dbReference>
<sequence>MSNLSPIAMFGSNDLALWGANWGCSIPQRRSQSLFVHKLQHRHLDTMQDREPKTLQAKRDEEHHLGNSSTGDNDLTLDQLRAKNGGVGQATVVAAGGIVLEEIETDPEQVTTRWELWSYYVYYIGNSGLGPFNFGPTQFQNLLYYAGHNLGTNDPCDSSVPCVLPAFGQAERNVSSTVLVANGISFAIQVVIFLMIGSYADYGTWRPWILIFWTTVAIAVSFAWLGVDTPDKWQAATALYIIGLIAYQGALAYWAAAFPRLSRNLPEMQQAQTDLVAGETTLEAFNTLDMMSRNRLSNIAFAVCSLGEVVVLFILAGILYGIKANGSVAQNTRALSIVCAYSAAVWILCALPWFILEKHRPGRTLPPGTNYFTVGFKNIYIAAKKMYKLKDAMFYFAFYFLFNDVLATGVTVISTLQYATVTFDTITLNWLLLVGIVAQGAGVYIFWRIQKFWQVSTPRMFHYVVGSVMLLIVWGMIGNWTTKFGYHNKWEFWLYQVVYGLGGCTWYSYSQTMISEFTPAGHEFLFFSLFTISGKSSSFIGPFVTSAISNRTNNVSASFYFLFALGIVACGILPFLDVERSHRDCAAFIEAEKQELEVHKFE</sequence>
<comment type="function">
    <text evidence="8">Vacuolar effluxer which mediate the efflux of amino acids resulting from autophagic degradation. The release of autophagic amino acids allows the maintenance of protein synthesis and viability during nitrogen starvation.</text>
</comment>
<keyword evidence="6 8" id="KW-0072">Autophagy</keyword>
<name>A0A2X0L9D6_9BASI</name>
<evidence type="ECO:0000256" key="7">
    <source>
        <dbReference type="ARBA" id="ARBA00023136"/>
    </source>
</evidence>
<feature type="transmembrane region" description="Helical" evidence="8">
    <location>
        <begin position="178"/>
        <end position="196"/>
    </location>
</feature>
<dbReference type="AlphaFoldDB" id="A0A2X0L9D6"/>
<dbReference type="SUPFAM" id="SSF103473">
    <property type="entry name" value="MFS general substrate transporter"/>
    <property type="match status" value="1"/>
</dbReference>
<dbReference type="Pfam" id="PF11700">
    <property type="entry name" value="ATG22"/>
    <property type="match status" value="1"/>
</dbReference>
<keyword evidence="4 8" id="KW-0812">Transmembrane</keyword>
<evidence type="ECO:0000256" key="8">
    <source>
        <dbReference type="RuleBase" id="RU363073"/>
    </source>
</evidence>
<evidence type="ECO:0000256" key="4">
    <source>
        <dbReference type="ARBA" id="ARBA00022692"/>
    </source>
</evidence>
<dbReference type="STRING" id="289078.A0A2X0L9D6"/>
<dbReference type="InterPro" id="IPR024671">
    <property type="entry name" value="Atg22-like"/>
</dbReference>
<feature type="transmembrane region" description="Helical" evidence="8">
    <location>
        <begin position="394"/>
        <end position="416"/>
    </location>
</feature>
<evidence type="ECO:0000256" key="9">
    <source>
        <dbReference type="SAM" id="MobiDB-lite"/>
    </source>
</evidence>
<organism evidence="10 11">
    <name type="scientific">Microbotryum saponariae</name>
    <dbReference type="NCBI Taxonomy" id="289078"/>
    <lineage>
        <taxon>Eukaryota</taxon>
        <taxon>Fungi</taxon>
        <taxon>Dikarya</taxon>
        <taxon>Basidiomycota</taxon>
        <taxon>Pucciniomycotina</taxon>
        <taxon>Microbotryomycetes</taxon>
        <taxon>Microbotryales</taxon>
        <taxon>Microbotryaceae</taxon>
        <taxon>Microbotryum</taxon>
    </lineage>
</organism>
<comment type="subcellular location">
    <subcellularLocation>
        <location evidence="1 8">Vacuole membrane</location>
        <topology evidence="1 8">Multi-pass membrane protein</topology>
    </subcellularLocation>
</comment>
<dbReference type="Gene3D" id="1.20.1250.20">
    <property type="entry name" value="MFS general substrate transporter like domains"/>
    <property type="match status" value="1"/>
</dbReference>
<dbReference type="PANTHER" id="PTHR23519">
    <property type="entry name" value="AUTOPHAGY-RELATED PROTEIN 22"/>
    <property type="match status" value="1"/>
</dbReference>
<proteinExistence type="inferred from homology"/>
<evidence type="ECO:0000313" key="10">
    <source>
        <dbReference type="EMBL" id="SCZ92323.1"/>
    </source>
</evidence>
<dbReference type="PANTHER" id="PTHR23519:SF5">
    <property type="entry name" value="AUTOPHAGY-RELATED PROTEIN"/>
    <property type="match status" value="1"/>
</dbReference>
<keyword evidence="11" id="KW-1185">Reference proteome</keyword>
<keyword evidence="5 8" id="KW-1133">Transmembrane helix</keyword>
<feature type="transmembrane region" description="Helical" evidence="8">
    <location>
        <begin position="334"/>
        <end position="356"/>
    </location>
</feature>
<keyword evidence="3 8" id="KW-0813">Transport</keyword>
<evidence type="ECO:0000256" key="1">
    <source>
        <dbReference type="ARBA" id="ARBA00004128"/>
    </source>
</evidence>
<evidence type="ECO:0000256" key="5">
    <source>
        <dbReference type="ARBA" id="ARBA00022989"/>
    </source>
</evidence>
<feature type="compositionally biased region" description="Basic and acidic residues" evidence="9">
    <location>
        <begin position="46"/>
        <end position="65"/>
    </location>
</feature>
<reference evidence="11" key="1">
    <citation type="submission" date="2016-10" db="EMBL/GenBank/DDBJ databases">
        <authorList>
            <person name="Jeantristanb JTB J.-T."/>
            <person name="Ricardo R."/>
        </authorList>
    </citation>
    <scope>NUCLEOTIDE SEQUENCE [LARGE SCALE GENOMIC DNA]</scope>
</reference>
<keyword evidence="7 8" id="KW-0472">Membrane</keyword>
<feature type="transmembrane region" description="Helical" evidence="8">
    <location>
        <begin position="461"/>
        <end position="480"/>
    </location>
</feature>
<feature type="region of interest" description="Disordered" evidence="9">
    <location>
        <begin position="46"/>
        <end position="76"/>
    </location>
</feature>
<keyword evidence="8" id="KW-0926">Vacuole</keyword>
<evidence type="ECO:0000313" key="11">
    <source>
        <dbReference type="Proteomes" id="UP000249723"/>
    </source>
</evidence>
<dbReference type="Proteomes" id="UP000249723">
    <property type="component" value="Unassembled WGS sequence"/>
</dbReference>
<accession>A0A2X0L9D6</accession>
<evidence type="ECO:0000256" key="6">
    <source>
        <dbReference type="ARBA" id="ARBA00023006"/>
    </source>
</evidence>
<protein>
    <recommendedName>
        <fullName evidence="8">Autophagy-related protein</fullName>
    </recommendedName>
</protein>
<feature type="transmembrane region" description="Helical" evidence="8">
    <location>
        <begin position="208"/>
        <end position="227"/>
    </location>
</feature>
<dbReference type="GO" id="GO:0006914">
    <property type="term" value="P:autophagy"/>
    <property type="evidence" value="ECO:0007669"/>
    <property type="project" value="UniProtKB-KW"/>
</dbReference>
<evidence type="ECO:0000256" key="3">
    <source>
        <dbReference type="ARBA" id="ARBA00022448"/>
    </source>
</evidence>